<dbReference type="SUPFAM" id="SSF141868">
    <property type="entry name" value="EAL domain-like"/>
    <property type="match status" value="1"/>
</dbReference>
<feature type="transmembrane region" description="Helical" evidence="1">
    <location>
        <begin position="133"/>
        <end position="155"/>
    </location>
</feature>
<evidence type="ECO:0000259" key="3">
    <source>
        <dbReference type="PROSITE" id="PS50887"/>
    </source>
</evidence>
<evidence type="ECO:0000313" key="5">
    <source>
        <dbReference type="Proteomes" id="UP000570517"/>
    </source>
</evidence>
<feature type="domain" description="EAL" evidence="2">
    <location>
        <begin position="510"/>
        <end position="571"/>
    </location>
</feature>
<dbReference type="Proteomes" id="UP000570517">
    <property type="component" value="Unassembled WGS sequence"/>
</dbReference>
<reference evidence="4 5" key="1">
    <citation type="submission" date="2020-05" db="EMBL/GenBank/DDBJ databases">
        <title>Draft genome sequence of Mycobacterium hippocampi DL, isolated from European seabass, Dicentrarchus labrax, reared in fish farms.</title>
        <authorList>
            <person name="Stathopoulou P."/>
            <person name="Asimakis E."/>
            <person name="Tzokas K."/>
            <person name="Batargias C."/>
            <person name="Tsiamis G."/>
        </authorList>
    </citation>
    <scope>NUCLEOTIDE SEQUENCE [LARGE SCALE GENOMIC DNA]</scope>
    <source>
        <strain evidence="4 5">DL</strain>
    </source>
</reference>
<dbReference type="InterPro" id="IPR029787">
    <property type="entry name" value="Nucleotide_cyclase"/>
</dbReference>
<feature type="transmembrane region" description="Helical" evidence="1">
    <location>
        <begin position="289"/>
        <end position="308"/>
    </location>
</feature>
<dbReference type="InterPro" id="IPR035919">
    <property type="entry name" value="EAL_sf"/>
</dbReference>
<dbReference type="Pfam" id="PF00563">
    <property type="entry name" value="EAL"/>
    <property type="match status" value="1"/>
</dbReference>
<accession>A0A850PP71</accession>
<comment type="caution">
    <text evidence="4">The sequence shown here is derived from an EMBL/GenBank/DDBJ whole genome shotgun (WGS) entry which is preliminary data.</text>
</comment>
<evidence type="ECO:0000313" key="4">
    <source>
        <dbReference type="EMBL" id="NVN52232.1"/>
    </source>
</evidence>
<dbReference type="InterPro" id="IPR043128">
    <property type="entry name" value="Rev_trsase/Diguanyl_cyclase"/>
</dbReference>
<dbReference type="SUPFAM" id="SSF55073">
    <property type="entry name" value="Nucleotide cyclase"/>
    <property type="match status" value="1"/>
</dbReference>
<dbReference type="Gene3D" id="3.30.70.270">
    <property type="match status" value="1"/>
</dbReference>
<evidence type="ECO:0000259" key="2">
    <source>
        <dbReference type="PROSITE" id="PS50883"/>
    </source>
</evidence>
<dbReference type="AlphaFoldDB" id="A0A850PP71"/>
<keyword evidence="1" id="KW-0472">Membrane</keyword>
<dbReference type="SMART" id="SM00267">
    <property type="entry name" value="GGDEF"/>
    <property type="match status" value="1"/>
</dbReference>
<feature type="transmembrane region" description="Helical" evidence="1">
    <location>
        <begin position="167"/>
        <end position="185"/>
    </location>
</feature>
<organism evidence="4 5">
    <name type="scientific">Mycolicibacterium hippocampi</name>
    <dbReference type="NCBI Taxonomy" id="659824"/>
    <lineage>
        <taxon>Bacteria</taxon>
        <taxon>Bacillati</taxon>
        <taxon>Actinomycetota</taxon>
        <taxon>Actinomycetes</taxon>
        <taxon>Mycobacteriales</taxon>
        <taxon>Mycobacteriaceae</taxon>
        <taxon>Mycolicibacterium</taxon>
    </lineage>
</organism>
<name>A0A850PP71_9MYCO</name>
<dbReference type="PANTHER" id="PTHR44757">
    <property type="entry name" value="DIGUANYLATE CYCLASE DGCP"/>
    <property type="match status" value="1"/>
</dbReference>
<feature type="transmembrane region" description="Helical" evidence="1">
    <location>
        <begin position="197"/>
        <end position="216"/>
    </location>
</feature>
<keyword evidence="5" id="KW-1185">Reference proteome</keyword>
<feature type="transmembrane region" description="Helical" evidence="1">
    <location>
        <begin position="222"/>
        <end position="243"/>
    </location>
</feature>
<dbReference type="Gene3D" id="3.20.20.450">
    <property type="entry name" value="EAL domain"/>
    <property type="match status" value="1"/>
</dbReference>
<dbReference type="CDD" id="cd01949">
    <property type="entry name" value="GGDEF"/>
    <property type="match status" value="1"/>
</dbReference>
<sequence>MPNARAVTAALVTVGAGLTALQLSRWSGEPVVRFVADLAVLALALFAVGSAVAAARRAEGRRRAAWTCMAVGLGGFAAGQLVWSYNGLIRGTLQFQSVADLGYAALPVGAGLALILLLGDYSRTTRLRVLLDGVITAGALFGTAWVTLLGTVYSAQVMEPTSLALTLAYPVADIAVVTIALLLLVRAPAGARSKPALLTVGLVLIAASDTAFAYVTAVQDQYYEAISIGYAWGFLAIGGAALVSRGAPPQRVWTQSRMTSRASMWLPFVPVTIAVAVCAPVMIPILGPLYIVGIITVFAVMTRQYLVLDQHHRMLAKVSDQVMRDPLTGLANRTLFQERLDRAVQTPRDDNRSVAVLLMDLDHFKLVNDSLGHAAGDAMLVRFSERLNGIVRPDDTAARLGGDEFAVLMEGDVEALRAVAQGVAHAFDRPFAVAGQELWVRPSVGLAMTEEGAPAVTGDELLLQADVAMYAAKKSRSGDLHVYSADMSHGEIVGGVPVTDSRSRAAGRVAARLLGELRHAIERRELTVFYQPKFDLRAGQIVGVEALVRWPHPRRGCWLPSSSSRWCASTD</sequence>
<evidence type="ECO:0000256" key="1">
    <source>
        <dbReference type="SAM" id="Phobius"/>
    </source>
</evidence>
<protein>
    <submittedName>
        <fullName evidence="4">Diguanylate cyclase/phosphodiesterase (GGDEF &amp; EAL domains) with PAS/PAC sensor(S)</fullName>
    </submittedName>
</protein>
<feature type="transmembrane region" description="Helical" evidence="1">
    <location>
        <begin position="264"/>
        <end position="283"/>
    </location>
</feature>
<keyword evidence="1" id="KW-0812">Transmembrane</keyword>
<dbReference type="InterPro" id="IPR001633">
    <property type="entry name" value="EAL_dom"/>
</dbReference>
<dbReference type="PANTHER" id="PTHR44757:SF2">
    <property type="entry name" value="BIOFILM ARCHITECTURE MAINTENANCE PROTEIN MBAA"/>
    <property type="match status" value="1"/>
</dbReference>
<proteinExistence type="predicted"/>
<dbReference type="EMBL" id="JABFYL010000042">
    <property type="protein sequence ID" value="NVN52232.1"/>
    <property type="molecule type" value="Genomic_DNA"/>
</dbReference>
<gene>
    <name evidence="4" type="ORF">HLY00_3327</name>
</gene>
<keyword evidence="1" id="KW-1133">Transmembrane helix</keyword>
<dbReference type="InterPro" id="IPR000160">
    <property type="entry name" value="GGDEF_dom"/>
</dbReference>
<feature type="domain" description="GGDEF" evidence="3">
    <location>
        <begin position="352"/>
        <end position="487"/>
    </location>
</feature>
<dbReference type="PROSITE" id="PS50887">
    <property type="entry name" value="GGDEF"/>
    <property type="match status" value="1"/>
</dbReference>
<dbReference type="NCBIfam" id="TIGR00254">
    <property type="entry name" value="GGDEF"/>
    <property type="match status" value="1"/>
</dbReference>
<feature type="transmembrane region" description="Helical" evidence="1">
    <location>
        <begin position="64"/>
        <end position="83"/>
    </location>
</feature>
<dbReference type="PROSITE" id="PS50883">
    <property type="entry name" value="EAL"/>
    <property type="match status" value="1"/>
</dbReference>
<feature type="transmembrane region" description="Helical" evidence="1">
    <location>
        <begin position="30"/>
        <end position="52"/>
    </location>
</feature>
<dbReference type="InterPro" id="IPR052155">
    <property type="entry name" value="Biofilm_reg_signaling"/>
</dbReference>
<dbReference type="Pfam" id="PF00990">
    <property type="entry name" value="GGDEF"/>
    <property type="match status" value="1"/>
</dbReference>
<feature type="transmembrane region" description="Helical" evidence="1">
    <location>
        <begin position="103"/>
        <end position="121"/>
    </location>
</feature>